<dbReference type="PROSITE" id="PS00455">
    <property type="entry name" value="AMP_BINDING"/>
    <property type="match status" value="1"/>
</dbReference>
<keyword evidence="2 5" id="KW-0436">Ligase</keyword>
<dbReference type="InterPro" id="IPR000873">
    <property type="entry name" value="AMP-dep_synth/lig_dom"/>
</dbReference>
<dbReference type="PATRIC" id="fig|1165867.3.peg.5306"/>
<sequence length="560" mass="60969">MAFASVTDRYSDEQIREFYATGQWHRDTFFDMLEAQVAERGDRVFLTDDTSGGLTFRQLRDKALSLAVGLRRHGISAGDRVSVQVPNWIEFAIIAVALSRLGAVLVPIMPIYRRDDVEYILGNAGVRLAITPQNFKKFDYAGMYTDVLDAVESLEDVVVVRGSGELPNRAVSFESLFADIGPDEAIDELGPGVGPDEPFVIVYSSGTTSRPKGCIHTFNTFACGSRLLAKGFAYTPDDVQFGPSPITHTTGLVTSIVLPLMHGAASHLIEVWEPVRGMEQIKERGCTVAVSATTFLQMVMDAYDPAVHDIGSMRLWVAAGAPIPASFVTKAAELFPGLQVLSLYGRSENVTTTMCTVDDEPERSLTSDGRPLPLQSVKIVDELGNEVPRGEEGDVAYKGAMHMLGYLHNPEETAKLFTPDGYSLSGDLGRMDEDGYVRVTGRTKDIVIRGGMNISVRQVEDLLAAHPAVRAVAAVAMPDERLGEAVCLYLVAAPGYDDITLEKIKTYLLEQGVAIQKVPERLEIVEALPTTATGKIQKNVLRAQIAAKIEADRERAQAVS</sequence>
<organism evidence="5 6">
    <name type="scientific">Rhodococcus opacus RKJ300 = JCM 13270</name>
    <dbReference type="NCBI Taxonomy" id="1165867"/>
    <lineage>
        <taxon>Bacteria</taxon>
        <taxon>Bacillati</taxon>
        <taxon>Actinomycetota</taxon>
        <taxon>Actinomycetes</taxon>
        <taxon>Mycobacteriales</taxon>
        <taxon>Nocardiaceae</taxon>
        <taxon>Rhodococcus</taxon>
    </lineage>
</organism>
<dbReference type="RefSeq" id="WP_007299641.1">
    <property type="nucleotide sequence ID" value="NZ_AJJH01000141.1"/>
</dbReference>
<dbReference type="Gene3D" id="3.30.300.30">
    <property type="match status" value="1"/>
</dbReference>
<feature type="domain" description="AMP-binding enzyme C-terminal" evidence="4">
    <location>
        <begin position="458"/>
        <end position="535"/>
    </location>
</feature>
<comment type="caution">
    <text evidence="5">The sequence shown here is derived from an EMBL/GenBank/DDBJ whole genome shotgun (WGS) entry which is preliminary data.</text>
</comment>
<evidence type="ECO:0000256" key="2">
    <source>
        <dbReference type="ARBA" id="ARBA00022598"/>
    </source>
</evidence>
<dbReference type="SUPFAM" id="SSF56801">
    <property type="entry name" value="Acetyl-CoA synthetase-like"/>
    <property type="match status" value="1"/>
</dbReference>
<evidence type="ECO:0000313" key="5">
    <source>
        <dbReference type="EMBL" id="EID77035.1"/>
    </source>
</evidence>
<dbReference type="Gene3D" id="3.40.50.12780">
    <property type="entry name" value="N-terminal domain of ligase-like"/>
    <property type="match status" value="1"/>
</dbReference>
<protein>
    <submittedName>
        <fullName evidence="5">Fatty-acid--CoA ligase</fullName>
    </submittedName>
</protein>
<dbReference type="InterPro" id="IPR042099">
    <property type="entry name" value="ANL_N_sf"/>
</dbReference>
<dbReference type="GO" id="GO:0006631">
    <property type="term" value="P:fatty acid metabolic process"/>
    <property type="evidence" value="ECO:0007669"/>
    <property type="project" value="TreeGrafter"/>
</dbReference>
<dbReference type="InterPro" id="IPR025110">
    <property type="entry name" value="AMP-bd_C"/>
</dbReference>
<gene>
    <name evidence="5" type="ORF">W59_25961</name>
</gene>
<reference evidence="5 6" key="1">
    <citation type="journal article" date="2012" name="J. Bacteriol.">
        <title>Draft genome sequence of the nitrophenol-degrading actinomycete Rhodococcus imtechensis RKJ300.</title>
        <authorList>
            <person name="Vikram S."/>
            <person name="Kumar S."/>
            <person name="Subramanian S."/>
            <person name="Raghava G.P."/>
        </authorList>
    </citation>
    <scope>NUCLEOTIDE SEQUENCE [LARGE SCALE GENOMIC DNA]</scope>
    <source>
        <strain evidence="5 6">RKJ300</strain>
    </source>
</reference>
<accession>I0WKW9</accession>
<dbReference type="Pfam" id="PF13193">
    <property type="entry name" value="AMP-binding_C"/>
    <property type="match status" value="1"/>
</dbReference>
<name>I0WKW9_RHOOP</name>
<proteinExistence type="inferred from homology"/>
<dbReference type="Proteomes" id="UP000006447">
    <property type="component" value="Unassembled WGS sequence"/>
</dbReference>
<evidence type="ECO:0000313" key="6">
    <source>
        <dbReference type="Proteomes" id="UP000006447"/>
    </source>
</evidence>
<dbReference type="InterPro" id="IPR045851">
    <property type="entry name" value="AMP-bd_C_sf"/>
</dbReference>
<dbReference type="InterPro" id="IPR020845">
    <property type="entry name" value="AMP-binding_CS"/>
</dbReference>
<dbReference type="GO" id="GO:0031956">
    <property type="term" value="F:medium-chain fatty acid-CoA ligase activity"/>
    <property type="evidence" value="ECO:0007669"/>
    <property type="project" value="TreeGrafter"/>
</dbReference>
<comment type="similarity">
    <text evidence="1">Belongs to the ATP-dependent AMP-binding enzyme family.</text>
</comment>
<dbReference type="PANTHER" id="PTHR43201:SF5">
    <property type="entry name" value="MEDIUM-CHAIN ACYL-COA LIGASE ACSF2, MITOCHONDRIAL"/>
    <property type="match status" value="1"/>
</dbReference>
<dbReference type="PANTHER" id="PTHR43201">
    <property type="entry name" value="ACYL-COA SYNTHETASE"/>
    <property type="match status" value="1"/>
</dbReference>
<evidence type="ECO:0000256" key="1">
    <source>
        <dbReference type="ARBA" id="ARBA00006432"/>
    </source>
</evidence>
<feature type="domain" description="AMP-dependent synthetase/ligase" evidence="3">
    <location>
        <begin position="33"/>
        <end position="407"/>
    </location>
</feature>
<dbReference type="AlphaFoldDB" id="I0WKW9"/>
<dbReference type="Pfam" id="PF00501">
    <property type="entry name" value="AMP-binding"/>
    <property type="match status" value="1"/>
</dbReference>
<dbReference type="EMBL" id="AJJH01000141">
    <property type="protein sequence ID" value="EID77035.1"/>
    <property type="molecule type" value="Genomic_DNA"/>
</dbReference>
<evidence type="ECO:0000259" key="3">
    <source>
        <dbReference type="Pfam" id="PF00501"/>
    </source>
</evidence>
<evidence type="ECO:0000259" key="4">
    <source>
        <dbReference type="Pfam" id="PF13193"/>
    </source>
</evidence>